<accession>A0ABP5XAK6</accession>
<gene>
    <name evidence="2" type="ORF">GCM10010191_74220</name>
</gene>
<protein>
    <submittedName>
        <fullName evidence="2">MDR family oxidoreductase</fullName>
    </submittedName>
</protein>
<dbReference type="SUPFAM" id="SSF50129">
    <property type="entry name" value="GroES-like"/>
    <property type="match status" value="1"/>
</dbReference>
<dbReference type="Gene3D" id="3.40.50.720">
    <property type="entry name" value="NAD(P)-binding Rossmann-like Domain"/>
    <property type="match status" value="1"/>
</dbReference>
<dbReference type="InterPro" id="IPR013149">
    <property type="entry name" value="ADH-like_C"/>
</dbReference>
<dbReference type="InterPro" id="IPR011032">
    <property type="entry name" value="GroES-like_sf"/>
</dbReference>
<organism evidence="2 3">
    <name type="scientific">Actinomadura vinacea</name>
    <dbReference type="NCBI Taxonomy" id="115336"/>
    <lineage>
        <taxon>Bacteria</taxon>
        <taxon>Bacillati</taxon>
        <taxon>Actinomycetota</taxon>
        <taxon>Actinomycetes</taxon>
        <taxon>Streptosporangiales</taxon>
        <taxon>Thermomonosporaceae</taxon>
        <taxon>Actinomadura</taxon>
    </lineage>
</organism>
<dbReference type="PANTHER" id="PTHR43677">
    <property type="entry name" value="SHORT-CHAIN DEHYDROGENASE/REDUCTASE"/>
    <property type="match status" value="1"/>
</dbReference>
<dbReference type="EMBL" id="BAAARW010000030">
    <property type="protein sequence ID" value="GAA2446371.1"/>
    <property type="molecule type" value="Genomic_DNA"/>
</dbReference>
<feature type="domain" description="Enoyl reductase (ER)" evidence="1">
    <location>
        <begin position="17"/>
        <end position="316"/>
    </location>
</feature>
<dbReference type="InterPro" id="IPR013154">
    <property type="entry name" value="ADH-like_N"/>
</dbReference>
<keyword evidence="3" id="KW-1185">Reference proteome</keyword>
<dbReference type="Proteomes" id="UP001501231">
    <property type="component" value="Unassembled WGS sequence"/>
</dbReference>
<dbReference type="SMART" id="SM00829">
    <property type="entry name" value="PKS_ER"/>
    <property type="match status" value="1"/>
</dbReference>
<evidence type="ECO:0000313" key="2">
    <source>
        <dbReference type="EMBL" id="GAA2446371.1"/>
    </source>
</evidence>
<dbReference type="PANTHER" id="PTHR43677:SF1">
    <property type="entry name" value="ACRYLYL-COA REDUCTASE ACUI-RELATED"/>
    <property type="match status" value="1"/>
</dbReference>
<dbReference type="InterPro" id="IPR051397">
    <property type="entry name" value="Zn-ADH-like_protein"/>
</dbReference>
<dbReference type="RefSeq" id="WP_344595490.1">
    <property type="nucleotide sequence ID" value="NZ_BAAARW010000030.1"/>
</dbReference>
<name>A0ABP5XAK6_9ACTN</name>
<evidence type="ECO:0000259" key="1">
    <source>
        <dbReference type="SMART" id="SM00829"/>
    </source>
</evidence>
<evidence type="ECO:0000313" key="3">
    <source>
        <dbReference type="Proteomes" id="UP001501231"/>
    </source>
</evidence>
<dbReference type="Pfam" id="PF00107">
    <property type="entry name" value="ADH_zinc_N"/>
    <property type="match status" value="1"/>
</dbReference>
<dbReference type="InterPro" id="IPR020843">
    <property type="entry name" value="ER"/>
</dbReference>
<dbReference type="Pfam" id="PF08240">
    <property type="entry name" value="ADH_N"/>
    <property type="match status" value="1"/>
</dbReference>
<dbReference type="SUPFAM" id="SSF51735">
    <property type="entry name" value="NAD(P)-binding Rossmann-fold domains"/>
    <property type="match status" value="1"/>
</dbReference>
<dbReference type="Gene3D" id="3.90.180.10">
    <property type="entry name" value="Medium-chain alcohol dehydrogenases, catalytic domain"/>
    <property type="match status" value="1"/>
</dbReference>
<reference evidence="3" key="1">
    <citation type="journal article" date="2019" name="Int. J. Syst. Evol. Microbiol.">
        <title>The Global Catalogue of Microorganisms (GCM) 10K type strain sequencing project: providing services to taxonomists for standard genome sequencing and annotation.</title>
        <authorList>
            <consortium name="The Broad Institute Genomics Platform"/>
            <consortium name="The Broad Institute Genome Sequencing Center for Infectious Disease"/>
            <person name="Wu L."/>
            <person name="Ma J."/>
        </authorList>
    </citation>
    <scope>NUCLEOTIDE SEQUENCE [LARGE SCALE GENOMIC DNA]</scope>
    <source>
        <strain evidence="3">JCM 3325</strain>
    </source>
</reference>
<proteinExistence type="predicted"/>
<sequence>MSGNPERSRALLLEEFGTLPRLVERPVPERPPGHTLVRVLAAQIGHLDLNVVDGRFGVLPDLPAVPGTEAAGVVLASDVHPEGMPVRVRGGGAGLRRNGGWAEHAVLRDSAVVPIPEGTDPALACCFFSPAGTAWAAVHAVAAIRPGERVAVTGAAGAVGALTVQVAARAGAEVIGVVGRPAKLPHVPAPGKAVLAADLSEEAVGGPLDAVIDTVGGAVLTTALGLVRGRGRIALVGYTAGRDFSVDLADFLLKDVSLLPVNLMTRGAEVAADADRLLADINSGELTLPIERYPAERLAEAAERLRTGEAVGKVALVFD</sequence>
<dbReference type="InterPro" id="IPR036291">
    <property type="entry name" value="NAD(P)-bd_dom_sf"/>
</dbReference>
<comment type="caution">
    <text evidence="2">The sequence shown here is derived from an EMBL/GenBank/DDBJ whole genome shotgun (WGS) entry which is preliminary data.</text>
</comment>